<reference evidence="2 3" key="1">
    <citation type="submission" date="2019-05" db="EMBL/GenBank/DDBJ databases">
        <authorList>
            <person name="Chen C."/>
        </authorList>
    </citation>
    <scope>NUCLEOTIDE SEQUENCE [LARGE SCALE GENOMIC DNA]</scope>
    <source>
        <strain evidence="2 3">HB172198</strain>
    </source>
</reference>
<keyword evidence="1" id="KW-0472">Membrane</keyword>
<name>A0A4P8XK28_9BACL</name>
<evidence type="ECO:0000313" key="2">
    <source>
        <dbReference type="EMBL" id="QCT03026.1"/>
    </source>
</evidence>
<protein>
    <submittedName>
        <fullName evidence="2">Uncharacterized protein</fullName>
    </submittedName>
</protein>
<dbReference type="EMBL" id="CP040396">
    <property type="protein sequence ID" value="QCT03026.1"/>
    <property type="molecule type" value="Genomic_DNA"/>
</dbReference>
<accession>A0A4P8XK28</accession>
<evidence type="ECO:0000313" key="3">
    <source>
        <dbReference type="Proteomes" id="UP000300879"/>
    </source>
</evidence>
<dbReference type="AlphaFoldDB" id="A0A4P8XK28"/>
<proteinExistence type="predicted"/>
<gene>
    <name evidence="2" type="ORF">E6C60_2314</name>
</gene>
<feature type="transmembrane region" description="Helical" evidence="1">
    <location>
        <begin position="32"/>
        <end position="54"/>
    </location>
</feature>
<keyword evidence="3" id="KW-1185">Reference proteome</keyword>
<dbReference type="Proteomes" id="UP000300879">
    <property type="component" value="Chromosome"/>
</dbReference>
<evidence type="ECO:0000256" key="1">
    <source>
        <dbReference type="SAM" id="Phobius"/>
    </source>
</evidence>
<keyword evidence="1" id="KW-1133">Transmembrane helix</keyword>
<feature type="transmembrane region" description="Helical" evidence="1">
    <location>
        <begin position="7"/>
        <end position="26"/>
    </location>
</feature>
<sequence length="64" mass="6866">MHSRFKVIMISIAVVGVLGTIIPNLADPALQVREKAVICISLGVFIPLVAAAVYKVGTMLMKEK</sequence>
<keyword evidence="1" id="KW-0812">Transmembrane</keyword>
<dbReference type="KEGG" id="palo:E6C60_2314"/>
<organism evidence="2 3">
    <name type="scientific">Paenibacillus algicola</name>
    <dbReference type="NCBI Taxonomy" id="2565926"/>
    <lineage>
        <taxon>Bacteria</taxon>
        <taxon>Bacillati</taxon>
        <taxon>Bacillota</taxon>
        <taxon>Bacilli</taxon>
        <taxon>Bacillales</taxon>
        <taxon>Paenibacillaceae</taxon>
        <taxon>Paenibacillus</taxon>
    </lineage>
</organism>